<feature type="binding site" evidence="7">
    <location>
        <begin position="222"/>
        <end position="223"/>
    </location>
    <ligand>
        <name>substrate</name>
    </ligand>
</feature>
<proteinExistence type="inferred from homology"/>
<feature type="binding site" evidence="7">
    <location>
        <position position="143"/>
    </location>
    <ligand>
        <name>substrate</name>
    </ligand>
</feature>
<evidence type="ECO:0000256" key="6">
    <source>
        <dbReference type="PIRSR" id="PIRSR038994-1"/>
    </source>
</evidence>
<dbReference type="InterPro" id="IPR006680">
    <property type="entry name" value="Amidohydro-rel"/>
</dbReference>
<accession>A0A6I4P0L2</accession>
<feature type="binding site" evidence="8">
    <location>
        <position position="198"/>
    </location>
    <ligand>
        <name>Zn(2+)</name>
        <dbReference type="ChEBI" id="CHEBI:29105"/>
    </ligand>
</feature>
<keyword evidence="11" id="KW-1185">Reference proteome</keyword>
<dbReference type="Gene3D" id="3.20.20.140">
    <property type="entry name" value="Metal-dependent hydrolases"/>
    <property type="match status" value="1"/>
</dbReference>
<evidence type="ECO:0000259" key="9">
    <source>
        <dbReference type="Pfam" id="PF01979"/>
    </source>
</evidence>
<keyword evidence="2 8" id="KW-0479">Metal-binding</keyword>
<evidence type="ECO:0000256" key="1">
    <source>
        <dbReference type="ARBA" id="ARBA00010716"/>
    </source>
</evidence>
<name>A0A6I4P0L2_9MICO</name>
<dbReference type="EMBL" id="WSTA01000109">
    <property type="protein sequence ID" value="MWC00184.1"/>
    <property type="molecule type" value="Genomic_DNA"/>
</dbReference>
<sequence length="381" mass="37961">MSADTIVHSARLVSGGRLERDAWVAFAGEGVLARGTGDGWRGEAAPASAIVDAGGAFLTPGFVDLHGHGGGGASFDDGGAAIDLALATHRAHGTTRSVLSLVTAPVEALEARLAEIADRAADDPLVLGAHLEGPFLAPEFKGAHTPSLLRAPDAGSVERLLLAGGGALRQITIAPELPGADVAVGRFVDAGVRVAVGHTATDFDGAARAFDAGASILTHAFNAMHPIHHRAPGPVVAAMQAGHVTLEVIADGVHLHPGVVRLAFDGAAGRAALVTDAMAAAGAADGDYLLGGLAVSVDDGVARLADGTIAGSTLTLDLAIRVAVASGVALEQAVLAATGTPADAIGRPDLGRLEAGCAADAVLLDDGLEVRGVWAAGRRLI</sequence>
<dbReference type="SUPFAM" id="SSF51556">
    <property type="entry name" value="Metallo-dependent hydrolases"/>
    <property type="match status" value="1"/>
</dbReference>
<dbReference type="Gene3D" id="2.30.40.10">
    <property type="entry name" value="Urease, subunit C, domain 1"/>
    <property type="match status" value="1"/>
</dbReference>
<comment type="similarity">
    <text evidence="1 5">Belongs to the metallo-dependent hydrolases superfamily. NagA family.</text>
</comment>
<feature type="domain" description="Amidohydrolase-related" evidence="9">
    <location>
        <begin position="57"/>
        <end position="378"/>
    </location>
</feature>
<dbReference type="GO" id="GO:0008448">
    <property type="term" value="F:N-acetylglucosamine-6-phosphate deacetylase activity"/>
    <property type="evidence" value="ECO:0007669"/>
    <property type="project" value="InterPro"/>
</dbReference>
<reference evidence="10 11" key="1">
    <citation type="submission" date="2019-12" db="EMBL/GenBank/DDBJ databases">
        <authorList>
            <person name="Kim Y.S."/>
        </authorList>
    </citation>
    <scope>NUCLEOTIDE SEQUENCE [LARGE SCALE GENOMIC DNA]</scope>
    <source>
        <strain evidence="10 11">MMS17-SY077</strain>
    </source>
</reference>
<dbReference type="PIRSF" id="PIRSF038994">
    <property type="entry name" value="NagA"/>
    <property type="match status" value="1"/>
</dbReference>
<comment type="caution">
    <text evidence="10">The sequence shown here is derived from an EMBL/GenBank/DDBJ whole genome shotgun (WGS) entry which is preliminary data.</text>
</comment>
<keyword evidence="4 5" id="KW-0119">Carbohydrate metabolism</keyword>
<dbReference type="Proteomes" id="UP000438182">
    <property type="component" value="Unassembled WGS sequence"/>
</dbReference>
<feature type="binding site" evidence="7">
    <location>
        <begin position="309"/>
        <end position="311"/>
    </location>
    <ligand>
        <name>substrate</name>
    </ligand>
</feature>
<dbReference type="PANTHER" id="PTHR11113:SF14">
    <property type="entry name" value="N-ACETYLGLUCOSAMINE-6-PHOSPHATE DEACETYLASE"/>
    <property type="match status" value="1"/>
</dbReference>
<feature type="binding site" evidence="7">
    <location>
        <position position="254"/>
    </location>
    <ligand>
        <name>substrate</name>
    </ligand>
</feature>
<comment type="cofactor">
    <cofactor evidence="8">
        <name>a divalent metal cation</name>
        <dbReference type="ChEBI" id="CHEBI:60240"/>
    </cofactor>
    <text evidence="8">Binds 1 divalent metal cation per subunit.</text>
</comment>
<evidence type="ECO:0000256" key="4">
    <source>
        <dbReference type="ARBA" id="ARBA00023277"/>
    </source>
</evidence>
<dbReference type="InterPro" id="IPR011059">
    <property type="entry name" value="Metal-dep_hydrolase_composite"/>
</dbReference>
<dbReference type="GO" id="GO:0046872">
    <property type="term" value="F:metal ion binding"/>
    <property type="evidence" value="ECO:0007669"/>
    <property type="project" value="UniProtKB-KW"/>
</dbReference>
<dbReference type="SUPFAM" id="SSF51338">
    <property type="entry name" value="Composite domain of metallo-dependent hydrolases"/>
    <property type="match status" value="1"/>
</dbReference>
<feature type="active site" description="Proton donor/acceptor" evidence="6">
    <location>
        <position position="276"/>
    </location>
</feature>
<feature type="binding site" evidence="8">
    <location>
        <position position="132"/>
    </location>
    <ligand>
        <name>Zn(2+)</name>
        <dbReference type="ChEBI" id="CHEBI:29105"/>
    </ligand>
</feature>
<organism evidence="10 11">
    <name type="scientific">Agromyces seonyuensis</name>
    <dbReference type="NCBI Taxonomy" id="2662446"/>
    <lineage>
        <taxon>Bacteria</taxon>
        <taxon>Bacillati</taxon>
        <taxon>Actinomycetota</taxon>
        <taxon>Actinomycetes</taxon>
        <taxon>Micrococcales</taxon>
        <taxon>Microbacteriaceae</taxon>
        <taxon>Agromyces</taxon>
    </lineage>
</organism>
<evidence type="ECO:0000256" key="2">
    <source>
        <dbReference type="ARBA" id="ARBA00022723"/>
    </source>
</evidence>
<dbReference type="RefSeq" id="WP_160426825.1">
    <property type="nucleotide sequence ID" value="NZ_WSTA01000109.1"/>
</dbReference>
<evidence type="ECO:0000313" key="10">
    <source>
        <dbReference type="EMBL" id="MWC00184.1"/>
    </source>
</evidence>
<feature type="binding site" evidence="7">
    <location>
        <position position="230"/>
    </location>
    <ligand>
        <name>substrate</name>
    </ligand>
</feature>
<feature type="binding site" evidence="8">
    <location>
        <position position="219"/>
    </location>
    <ligand>
        <name>Zn(2+)</name>
        <dbReference type="ChEBI" id="CHEBI:29105"/>
    </ligand>
</feature>
<dbReference type="PANTHER" id="PTHR11113">
    <property type="entry name" value="N-ACETYLGLUCOSAMINE-6-PHOSPHATE DEACETYLASE"/>
    <property type="match status" value="1"/>
</dbReference>
<dbReference type="Pfam" id="PF01979">
    <property type="entry name" value="Amidohydro_1"/>
    <property type="match status" value="1"/>
</dbReference>
<dbReference type="InterPro" id="IPR003764">
    <property type="entry name" value="GlcNAc_6-P_deAcase"/>
</dbReference>
<evidence type="ECO:0000256" key="3">
    <source>
        <dbReference type="ARBA" id="ARBA00022801"/>
    </source>
</evidence>
<protein>
    <submittedName>
        <fullName evidence="10">Amidohydrolase family protein</fullName>
    </submittedName>
</protein>
<keyword evidence="3 5" id="KW-0378">Hydrolase</keyword>
<dbReference type="GO" id="GO:0006046">
    <property type="term" value="P:N-acetylglucosamine catabolic process"/>
    <property type="evidence" value="ECO:0007669"/>
    <property type="project" value="TreeGrafter"/>
</dbReference>
<evidence type="ECO:0000256" key="8">
    <source>
        <dbReference type="PIRSR" id="PIRSR038994-3"/>
    </source>
</evidence>
<gene>
    <name evidence="10" type="ORF">GB864_16710</name>
</gene>
<evidence type="ECO:0000256" key="5">
    <source>
        <dbReference type="PIRNR" id="PIRNR038994"/>
    </source>
</evidence>
<dbReference type="AlphaFoldDB" id="A0A6I4P0L2"/>
<evidence type="ECO:0000256" key="7">
    <source>
        <dbReference type="PIRSR" id="PIRSR038994-2"/>
    </source>
</evidence>
<dbReference type="InterPro" id="IPR032466">
    <property type="entry name" value="Metal_Hydrolase"/>
</dbReference>
<evidence type="ECO:0000313" key="11">
    <source>
        <dbReference type="Proteomes" id="UP000438182"/>
    </source>
</evidence>